<dbReference type="Proteomes" id="UP001227831">
    <property type="component" value="Unassembled WGS sequence"/>
</dbReference>
<evidence type="ECO:0000313" key="8">
    <source>
        <dbReference type="Proteomes" id="UP001227831"/>
    </source>
</evidence>
<organism evidence="7 8">
    <name type="scientific">Lactiplantibacillus brownii</name>
    <dbReference type="NCBI Taxonomy" id="3069269"/>
    <lineage>
        <taxon>Bacteria</taxon>
        <taxon>Bacillati</taxon>
        <taxon>Bacillota</taxon>
        <taxon>Bacilli</taxon>
        <taxon>Lactobacillales</taxon>
        <taxon>Lactobacillaceae</taxon>
        <taxon>Lactiplantibacillus</taxon>
    </lineage>
</organism>
<dbReference type="InterPro" id="IPR027417">
    <property type="entry name" value="P-loop_NTPase"/>
</dbReference>
<gene>
    <name evidence="7" type="primary">helD</name>
    <name evidence="7" type="ORF">RA086_03680</name>
</gene>
<dbReference type="PANTHER" id="PTHR11070:SF17">
    <property type="entry name" value="DNA HELICASE IV"/>
    <property type="match status" value="1"/>
</dbReference>
<keyword evidence="1 5" id="KW-0547">Nucleotide-binding</keyword>
<proteinExistence type="predicted"/>
<comment type="caution">
    <text evidence="7">The sequence shown here is derived from an EMBL/GenBank/DDBJ whole genome shotgun (WGS) entry which is preliminary data.</text>
</comment>
<accession>A0ABU1A726</accession>
<evidence type="ECO:0000256" key="2">
    <source>
        <dbReference type="ARBA" id="ARBA00022801"/>
    </source>
</evidence>
<name>A0ABU1A726_9LACO</name>
<sequence length="768" mass="88173">MAKSIKASEQQHLDYVVDKIRVEETKQSETIQRSENDQADIKQNFYNDVNIKTDSYEGMMETGLSVRQQQQMLDERQNSWQHATKQLSTLKKLEKNAYFARLDFHEAGEPATETIYIGLSSFSDSPDHFLIYDWRAPISSIYYDGGLGNVTYQTPDGLQSVDVQLKRQLMIEDGTIVTVYDTDEAVGDSMLLEVLDEKSDVKMKSIVTTIQKEQNTIIRDTSSDLLFVQGAAGSGKTSSVLQRVAYLLYRYRGNLTAGQVILFSPNQLFNDYINQVLPELGEQNMVQMTYYQYASYRLPRMQVETLQQRFETENTPTMAKITKLEGSLAFFKAVTAYGHHLEAADMRFRNIMLNDEVLIPRAKIKEIYYSFNENYHLGNRLSATKEELIKILNRKVAAEMRTKWVEETVQDLSKEELNDMYGNQPREFKNGDEEFKFLARKIVMQRLGIARTQIVRNRFLSINMQYAHFLRQVPEILNLEKYGISQDDWDQAVEAKLAAIKQRHISLTTVSAYMYLHDLMTGKKGQRDIRFVFLDEIQDYNAFQLAFLKFSFPNARFTMLGDLNQAIFTKENSHTLIGELETLFDPEKTRVVQLTKSYRSTQQITDFTKEILVNGEAVTAFDRQGDLPNLAVTADFEQAVDQVVKQLAANDSDRDTTAIIGKTLAESERLTEALKARGEHVTLIRTENQRLAPGIIVVPSFLAKGLEFDAVIVWNADRDNYQREDERQLLYTICSRAMHELTVIAIGELTPLLSRVNSDLYTINEMTV</sequence>
<reference evidence="7 8" key="1">
    <citation type="journal article" date="2023" name="Int. J. Syst. Evol. Microbiol.">
        <title>Lactiplantibacillus brownii sp. nov., a novel psychrotolerant species isolated from sauerkraut.</title>
        <authorList>
            <person name="Heng Y.C."/>
            <person name="Silvaraju S."/>
            <person name="Lee J.K.Y."/>
            <person name="Kittelmann S."/>
        </authorList>
    </citation>
    <scope>NUCLEOTIDE SEQUENCE [LARGE SCALE GENOMIC DNA]</scope>
    <source>
        <strain evidence="7 8">WILCCON 0030</strain>
    </source>
</reference>
<dbReference type="PANTHER" id="PTHR11070">
    <property type="entry name" value="UVRD / RECB / PCRA DNA HELICASE FAMILY MEMBER"/>
    <property type="match status" value="1"/>
</dbReference>
<keyword evidence="8" id="KW-1185">Reference proteome</keyword>
<evidence type="ECO:0000256" key="1">
    <source>
        <dbReference type="ARBA" id="ARBA00022741"/>
    </source>
</evidence>
<evidence type="ECO:0000256" key="4">
    <source>
        <dbReference type="ARBA" id="ARBA00022840"/>
    </source>
</evidence>
<feature type="binding site" evidence="5">
    <location>
        <begin position="230"/>
        <end position="237"/>
    </location>
    <ligand>
        <name>ATP</name>
        <dbReference type="ChEBI" id="CHEBI:30616"/>
    </ligand>
</feature>
<dbReference type="EMBL" id="JAVCWF010000001">
    <property type="protein sequence ID" value="MDQ7936747.1"/>
    <property type="molecule type" value="Genomic_DNA"/>
</dbReference>
<dbReference type="InterPro" id="IPR014016">
    <property type="entry name" value="UvrD-like_ATP-bd"/>
</dbReference>
<keyword evidence="2 5" id="KW-0378">Hydrolase</keyword>
<protein>
    <submittedName>
        <fullName evidence="7">RNA polymerase recycling motor HelD</fullName>
    </submittedName>
</protein>
<dbReference type="Pfam" id="PF13538">
    <property type="entry name" value="UvrD_C_2"/>
    <property type="match status" value="1"/>
</dbReference>
<evidence type="ECO:0000259" key="6">
    <source>
        <dbReference type="PROSITE" id="PS51198"/>
    </source>
</evidence>
<dbReference type="SUPFAM" id="SSF52540">
    <property type="entry name" value="P-loop containing nucleoside triphosphate hydrolases"/>
    <property type="match status" value="1"/>
</dbReference>
<feature type="domain" description="UvrD-like helicase ATP-binding" evidence="6">
    <location>
        <begin position="209"/>
        <end position="601"/>
    </location>
</feature>
<dbReference type="RefSeq" id="WP_308702559.1">
    <property type="nucleotide sequence ID" value="NZ_AP027463.1"/>
</dbReference>
<keyword evidence="4 5" id="KW-0067">ATP-binding</keyword>
<dbReference type="NCBIfam" id="NF041464">
    <property type="entry name" value="HelD_BACSU"/>
    <property type="match status" value="1"/>
</dbReference>
<evidence type="ECO:0000256" key="3">
    <source>
        <dbReference type="ARBA" id="ARBA00022806"/>
    </source>
</evidence>
<keyword evidence="3 5" id="KW-0347">Helicase</keyword>
<dbReference type="Pfam" id="PF00580">
    <property type="entry name" value="UvrD-helicase"/>
    <property type="match status" value="1"/>
</dbReference>
<dbReference type="Gene3D" id="3.40.50.300">
    <property type="entry name" value="P-loop containing nucleotide triphosphate hydrolases"/>
    <property type="match status" value="3"/>
</dbReference>
<dbReference type="InterPro" id="IPR000212">
    <property type="entry name" value="DNA_helicase_UvrD/REP"/>
</dbReference>
<dbReference type="InterPro" id="IPR027785">
    <property type="entry name" value="UvrD-like_helicase_C"/>
</dbReference>
<dbReference type="PROSITE" id="PS51198">
    <property type="entry name" value="UVRD_HELICASE_ATP_BIND"/>
    <property type="match status" value="1"/>
</dbReference>
<dbReference type="InterPro" id="IPR048228">
    <property type="entry name" value="HelD_bacillota"/>
</dbReference>
<evidence type="ECO:0000313" key="7">
    <source>
        <dbReference type="EMBL" id="MDQ7936747.1"/>
    </source>
</evidence>
<evidence type="ECO:0000256" key="5">
    <source>
        <dbReference type="PROSITE-ProRule" id="PRU00560"/>
    </source>
</evidence>